<dbReference type="InterPro" id="IPR051257">
    <property type="entry name" value="Diverse_CBS-Domain"/>
</dbReference>
<feature type="domain" description="CBS" evidence="3">
    <location>
        <begin position="81"/>
        <end position="137"/>
    </location>
</feature>
<dbReference type="Gene3D" id="3.10.580.10">
    <property type="entry name" value="CBS-domain"/>
    <property type="match status" value="1"/>
</dbReference>
<accession>A0A7W8D6J8</accession>
<dbReference type="Pfam" id="PF00571">
    <property type="entry name" value="CBS"/>
    <property type="match status" value="2"/>
</dbReference>
<keyword evidence="5" id="KW-1185">Reference proteome</keyword>
<dbReference type="PANTHER" id="PTHR43080">
    <property type="entry name" value="CBS DOMAIN-CONTAINING PROTEIN CBSX3, MITOCHONDRIAL"/>
    <property type="match status" value="1"/>
</dbReference>
<feature type="domain" description="CBS" evidence="3">
    <location>
        <begin position="16"/>
        <end position="72"/>
    </location>
</feature>
<evidence type="ECO:0000259" key="3">
    <source>
        <dbReference type="PROSITE" id="PS51371"/>
    </source>
</evidence>
<dbReference type="Proteomes" id="UP000521199">
    <property type="component" value="Unassembled WGS sequence"/>
</dbReference>
<evidence type="ECO:0000313" key="5">
    <source>
        <dbReference type="Proteomes" id="UP000521199"/>
    </source>
</evidence>
<dbReference type="InterPro" id="IPR000644">
    <property type="entry name" value="CBS_dom"/>
</dbReference>
<dbReference type="PANTHER" id="PTHR43080:SF2">
    <property type="entry name" value="CBS DOMAIN-CONTAINING PROTEIN"/>
    <property type="match status" value="1"/>
</dbReference>
<reference evidence="4 5" key="1">
    <citation type="submission" date="2020-08" db="EMBL/GenBank/DDBJ databases">
        <title>Genomic Encyclopedia of Type Strains, Phase IV (KMG-IV): sequencing the most valuable type-strain genomes for metagenomic binning, comparative biology and taxonomic classification.</title>
        <authorList>
            <person name="Goeker M."/>
        </authorList>
    </citation>
    <scope>NUCLEOTIDE SEQUENCE [LARGE SCALE GENOMIC DNA]</scope>
    <source>
        <strain evidence="4 5">DSM 24163</strain>
    </source>
</reference>
<sequence length="148" mass="15638">MRSVKQLLEGKASGAASPAVIAVDVDDPVLAAIQSMADHHIGAVLVLRGGELAGILSERDYARKVILKGRASAGTAARDIMSSPVVTVAPDDTLDHCMRLMTERRIRHLPVLDGGAVVGVLSIGDLVKAVIEEQQQEIAQLQHYIVSG</sequence>
<comment type="caution">
    <text evidence="4">The sequence shown here is derived from an EMBL/GenBank/DDBJ whole genome shotgun (WGS) entry which is preliminary data.</text>
</comment>
<organism evidence="4 5">
    <name type="scientific">Chiayiivirga flava</name>
    <dbReference type="NCBI Taxonomy" id="659595"/>
    <lineage>
        <taxon>Bacteria</taxon>
        <taxon>Pseudomonadati</taxon>
        <taxon>Pseudomonadota</taxon>
        <taxon>Gammaproteobacteria</taxon>
        <taxon>Lysobacterales</taxon>
        <taxon>Lysobacteraceae</taxon>
        <taxon>Chiayiivirga</taxon>
    </lineage>
</organism>
<evidence type="ECO:0000256" key="2">
    <source>
        <dbReference type="PROSITE-ProRule" id="PRU00703"/>
    </source>
</evidence>
<dbReference type="AlphaFoldDB" id="A0A7W8D6J8"/>
<protein>
    <submittedName>
        <fullName evidence="4">CBS domain-containing protein</fullName>
    </submittedName>
</protein>
<dbReference type="RefSeq" id="WP_183961406.1">
    <property type="nucleotide sequence ID" value="NZ_JACHHP010000004.1"/>
</dbReference>
<name>A0A7W8D6J8_9GAMM</name>
<proteinExistence type="predicted"/>
<dbReference type="InterPro" id="IPR046342">
    <property type="entry name" value="CBS_dom_sf"/>
</dbReference>
<keyword evidence="1 2" id="KW-0129">CBS domain</keyword>
<dbReference type="PROSITE" id="PS51371">
    <property type="entry name" value="CBS"/>
    <property type="match status" value="2"/>
</dbReference>
<evidence type="ECO:0000313" key="4">
    <source>
        <dbReference type="EMBL" id="MBB5208856.1"/>
    </source>
</evidence>
<evidence type="ECO:0000256" key="1">
    <source>
        <dbReference type="ARBA" id="ARBA00023122"/>
    </source>
</evidence>
<dbReference type="SMART" id="SM00116">
    <property type="entry name" value="CBS"/>
    <property type="match status" value="2"/>
</dbReference>
<dbReference type="EMBL" id="JACHHP010000004">
    <property type="protein sequence ID" value="MBB5208856.1"/>
    <property type="molecule type" value="Genomic_DNA"/>
</dbReference>
<gene>
    <name evidence="4" type="ORF">HNQ52_002406</name>
</gene>
<dbReference type="SUPFAM" id="SSF54631">
    <property type="entry name" value="CBS-domain pair"/>
    <property type="match status" value="1"/>
</dbReference>
<dbReference type="InterPro" id="IPR044725">
    <property type="entry name" value="CBSX3_CBS_dom"/>
</dbReference>
<dbReference type="CDD" id="cd04623">
    <property type="entry name" value="CBS_pair_bac_euk"/>
    <property type="match status" value="1"/>
</dbReference>